<comment type="subcellular location">
    <subcellularLocation>
        <location evidence="1">Nucleus</location>
    </subcellularLocation>
</comment>
<dbReference type="Gene3D" id="3.30.40.10">
    <property type="entry name" value="Zinc/RING finger domain, C3HC4 (zinc finger)"/>
    <property type="match status" value="1"/>
</dbReference>
<keyword evidence="5" id="KW-0539">Nucleus</keyword>
<dbReference type="SMART" id="SM00249">
    <property type="entry name" value="PHD"/>
    <property type="match status" value="1"/>
</dbReference>
<dbReference type="InterPro" id="IPR047365">
    <property type="entry name" value="Tudor_AtPTM-like"/>
</dbReference>
<evidence type="ECO:0000313" key="9">
    <source>
        <dbReference type="EMBL" id="KDO45616.1"/>
    </source>
</evidence>
<evidence type="ECO:0000256" key="4">
    <source>
        <dbReference type="ARBA" id="ARBA00022833"/>
    </source>
</evidence>
<evidence type="ECO:0000256" key="3">
    <source>
        <dbReference type="ARBA" id="ARBA00022771"/>
    </source>
</evidence>
<protein>
    <recommendedName>
        <fullName evidence="8">PHD-type domain-containing protein</fullName>
    </recommendedName>
</protein>
<dbReference type="Pfam" id="PF15612">
    <property type="entry name" value="WHIM1"/>
    <property type="match status" value="1"/>
</dbReference>
<feature type="compositionally biased region" description="Basic residues" evidence="7">
    <location>
        <begin position="1"/>
        <end position="16"/>
    </location>
</feature>
<dbReference type="SUPFAM" id="SSF57903">
    <property type="entry name" value="FYVE/PHD zinc finger"/>
    <property type="match status" value="1"/>
</dbReference>
<reference evidence="9 10" key="1">
    <citation type="submission" date="2014-04" db="EMBL/GenBank/DDBJ databases">
        <authorList>
            <consortium name="International Citrus Genome Consortium"/>
            <person name="Gmitter F."/>
            <person name="Chen C."/>
            <person name="Farmerie W."/>
            <person name="Harkins T."/>
            <person name="Desany B."/>
            <person name="Mohiuddin M."/>
            <person name="Kodira C."/>
            <person name="Borodovsky M."/>
            <person name="Lomsadze A."/>
            <person name="Burns P."/>
            <person name="Jenkins J."/>
            <person name="Prochnik S."/>
            <person name="Shu S."/>
            <person name="Chapman J."/>
            <person name="Pitluck S."/>
            <person name="Schmutz J."/>
            <person name="Rokhsar D."/>
        </authorList>
    </citation>
    <scope>NUCLEOTIDE SEQUENCE</scope>
</reference>
<dbReference type="Pfam" id="PF21743">
    <property type="entry name" value="PTM_DIR17_Tudor"/>
    <property type="match status" value="1"/>
</dbReference>
<dbReference type="InterPro" id="IPR011011">
    <property type="entry name" value="Znf_FYVE_PHD"/>
</dbReference>
<dbReference type="PROSITE" id="PS50016">
    <property type="entry name" value="ZF_PHD_2"/>
    <property type="match status" value="1"/>
</dbReference>
<dbReference type="CDD" id="cd15532">
    <property type="entry name" value="PHD2_CHD_II"/>
    <property type="match status" value="1"/>
</dbReference>
<feature type="region of interest" description="Disordered" evidence="7">
    <location>
        <begin position="1"/>
        <end position="29"/>
    </location>
</feature>
<evidence type="ECO:0000313" key="10">
    <source>
        <dbReference type="Proteomes" id="UP000027120"/>
    </source>
</evidence>
<dbReference type="PROSITE" id="PS01359">
    <property type="entry name" value="ZF_PHD_1"/>
    <property type="match status" value="1"/>
</dbReference>
<organism evidence="9 10">
    <name type="scientific">Citrus sinensis</name>
    <name type="common">Sweet orange</name>
    <name type="synonym">Citrus aurantium var. sinensis</name>
    <dbReference type="NCBI Taxonomy" id="2711"/>
    <lineage>
        <taxon>Eukaryota</taxon>
        <taxon>Viridiplantae</taxon>
        <taxon>Streptophyta</taxon>
        <taxon>Embryophyta</taxon>
        <taxon>Tracheophyta</taxon>
        <taxon>Spermatophyta</taxon>
        <taxon>Magnoliopsida</taxon>
        <taxon>eudicotyledons</taxon>
        <taxon>Gunneridae</taxon>
        <taxon>Pentapetalae</taxon>
        <taxon>rosids</taxon>
        <taxon>malvids</taxon>
        <taxon>Sapindales</taxon>
        <taxon>Rutaceae</taxon>
        <taxon>Aurantioideae</taxon>
        <taxon>Citrus</taxon>
    </lineage>
</organism>
<dbReference type="InterPro" id="IPR056618">
    <property type="entry name" value="Chromo_PTM"/>
</dbReference>
<dbReference type="InterPro" id="IPR028942">
    <property type="entry name" value="WHIM1_dom"/>
</dbReference>
<dbReference type="CDD" id="cd20401">
    <property type="entry name" value="Tudor_AtPTM-like"/>
    <property type="match status" value="1"/>
</dbReference>
<keyword evidence="4" id="KW-0862">Zinc</keyword>
<feature type="domain" description="PHD-type" evidence="8">
    <location>
        <begin position="374"/>
        <end position="421"/>
    </location>
</feature>
<dbReference type="GO" id="GO:0000785">
    <property type="term" value="C:chromatin"/>
    <property type="evidence" value="ECO:0007669"/>
    <property type="project" value="UniProtKB-ARBA"/>
</dbReference>
<evidence type="ECO:0000256" key="1">
    <source>
        <dbReference type="ARBA" id="ARBA00004123"/>
    </source>
</evidence>
<dbReference type="InterPro" id="IPR019786">
    <property type="entry name" value="Zinc_finger_PHD-type_CS"/>
</dbReference>
<dbReference type="AlphaFoldDB" id="A0A067E401"/>
<dbReference type="PANTHER" id="PTHR46508">
    <property type="entry name" value="PHD FINGER FAMILY PROTEIN"/>
    <property type="match status" value="1"/>
</dbReference>
<dbReference type="InterPro" id="IPR019787">
    <property type="entry name" value="Znf_PHD-finger"/>
</dbReference>
<evidence type="ECO:0000256" key="6">
    <source>
        <dbReference type="PROSITE-ProRule" id="PRU00146"/>
    </source>
</evidence>
<evidence type="ECO:0000256" key="2">
    <source>
        <dbReference type="ARBA" id="ARBA00022723"/>
    </source>
</evidence>
<dbReference type="Pfam" id="PF00628">
    <property type="entry name" value="PHD"/>
    <property type="match status" value="1"/>
</dbReference>
<keyword evidence="10" id="KW-1185">Reference proteome</keyword>
<dbReference type="Proteomes" id="UP000027120">
    <property type="component" value="Unassembled WGS sequence"/>
</dbReference>
<evidence type="ECO:0000256" key="5">
    <source>
        <dbReference type="ARBA" id="ARBA00023242"/>
    </source>
</evidence>
<gene>
    <name evidence="9" type="ORF">CISIN_1g000290mg</name>
</gene>
<keyword evidence="3 6" id="KW-0863">Zinc-finger</keyword>
<sequence>MEAKVKRPRGRPRKRKRPEDEDVTDGAGGKKRVVAVEAKPIALVGRYVLKEFESGIFLGKIVYYESGLYRVDYEDGDCEDLDSSELRQFLLNENDFDADLTRRRKKLDDWLVKRSLKNEKSNLEKKDGDAKSEVDRIEASTLSEVSCGLTVEDVGEQVEGDMDSSSDSCEHVRETDAGLEAETPLLPPPQLPPSSGTIALMRVLRRHLETLSSDGSELASNCLRCIDWSLLDTLTWPVYVVQYLTSMGYIKGTQWTGFYDEVSVREYYSLSAGRKLMILQILCDDVLDSEELRAEIDAREESEVGLDPDAASYGSEIARRRVHPRFSKTPDCKNREAVEFNAENDRMKTSCKAKPLGFKGTEMDAPGVDVDGNGDECRICGMDGTLLCCDGCPSAYHTRCIGVSKMYVPEGSWYCPECAINKVGPIVTIGTSLRGAELFGIDLYERVFLGTCNHLLVLNASSNTEQYIRYYNPIDIPKVLQALLSSVQHVSLYLGICKAILHYWDIPESVVPFMGMETNTINAKADEKFCSQSHHPPIKESQRITDMVEAGNASSNNGSNVDNVAVSSLHTFMNTMSQTGVPFVQSNDITVTEKLQDCLVLNGKLPGHVKMESAMSTGSVSQQADPSDVTYQSLVDRSSAIDFMTCTSQISNDGNSGHASSCLSPNISFLSKERNHGGLLGVGTNYANKCAFMGSVFKPHSYINQYMHGEFAAAAAAKLAVLSSEESQASEMHKSGNTRKAMSGSISLQAKAFSSTASRFFWPCSERKLWEVPRERCSWCYSCKSPPSNRRGCMLNSAMTVATKSAMKILNGLLAPKTGEGNLPTIVTYIMYMEESLCGLISGPFRSVSYRKKWRKQVAEACTLNSIKALLLELEENICHIALSGDWVKLMDDWLGDSSVIQSASCNFVTTQKRGLSGKRGRKHSVISEVTADDCNDQSFSWWQGGKSTKLISKKAILPHTIIRNAARRGGLRKISGVNYTAEMPKRSRQLVWRAAVERSKTVSQLALQVRYIDLHVRWSELVRPEQNLQDGKGPETEAFAFRNAIICDKKIVENKIRYGVAFGIHRHLPSRVMKNIIDIELSQDGKEKYWFPETCLPLFLIKEYEERVDMVIAPSSKKPSNELSEFQKKQLKASRKDLFSYLVCRRDKIEKCACASCQIDVLLGNAVKCGTCQGMLITNLSVFCFRDVLGFPVVYLRFYVNIYVKNFTDNIIFLRILDFGFPFLMLSDNYYPFLL</sequence>
<evidence type="ECO:0000259" key="8">
    <source>
        <dbReference type="PROSITE" id="PS50016"/>
    </source>
</evidence>
<proteinExistence type="predicted"/>
<dbReference type="GO" id="GO:0005634">
    <property type="term" value="C:nucleus"/>
    <property type="evidence" value="ECO:0007669"/>
    <property type="project" value="UniProtKB-SubCell"/>
</dbReference>
<accession>A0A067E401</accession>
<dbReference type="EMBL" id="KK785243">
    <property type="protein sequence ID" value="KDO45616.1"/>
    <property type="molecule type" value="Genomic_DNA"/>
</dbReference>
<dbReference type="InterPro" id="IPR013083">
    <property type="entry name" value="Znf_RING/FYVE/PHD"/>
</dbReference>
<dbReference type="PANTHER" id="PTHR46508:SF1">
    <property type="entry name" value="PHD FINGER FAMILY PROTEIN"/>
    <property type="match status" value="1"/>
</dbReference>
<dbReference type="GO" id="GO:0008270">
    <property type="term" value="F:zinc ion binding"/>
    <property type="evidence" value="ECO:0007669"/>
    <property type="project" value="UniProtKB-KW"/>
</dbReference>
<keyword evidence="2" id="KW-0479">Metal-binding</keyword>
<name>A0A067E401_CITSI</name>
<evidence type="ECO:0000256" key="7">
    <source>
        <dbReference type="SAM" id="MobiDB-lite"/>
    </source>
</evidence>
<dbReference type="Pfam" id="PF24294">
    <property type="entry name" value="Chromo_PTM"/>
    <property type="match status" value="1"/>
</dbReference>
<dbReference type="InterPro" id="IPR001965">
    <property type="entry name" value="Znf_PHD"/>
</dbReference>